<dbReference type="InterPro" id="IPR036291">
    <property type="entry name" value="NAD(P)-bd_dom_sf"/>
</dbReference>
<dbReference type="PIR" id="C72302">
    <property type="entry name" value="C72302"/>
</dbReference>
<gene>
    <name evidence="5" type="ordered locus">TM_1057</name>
</gene>
<dbReference type="InterPro" id="IPR006037">
    <property type="entry name" value="RCK_C"/>
</dbReference>
<dbReference type="PROSITE" id="PS51202">
    <property type="entry name" value="RCK_C"/>
    <property type="match status" value="1"/>
</dbReference>
<sequence>MPEILINYKTNREDYKRQSKYCNICMRRYKSVKKNVIILALMIVFVFVFGTVAFHLIEGWNLFDSFFFTLITVSTVGYSIPENLSQAGKVIASILISAGVTIVLYGFTSVTSMIVEGHIGEYFKSRRMRKMIDRLKDHFIVVGAGRTGRHTTLEIMKAKKPFVVIDQSEEAIARLKDFLGEEFPYVVGDATEEEILMKAGVERARSLVVTLPDDAKSTFVVLTAKSLNPNLEIVSRVSDMKALSKLVYAGADKVIATSELAGVRLAQMALNPTTISFLDILSFGEESFRIEEVVIPPESPVANKTLGEINLAKRAGTIVIAIRRGGEVIFNPTGDTKILPEDRLMVVGKSDHFEKLHRLIEEG</sequence>
<dbReference type="PANTHER" id="PTHR43833">
    <property type="entry name" value="POTASSIUM CHANNEL PROTEIN 2-RELATED-RELATED"/>
    <property type="match status" value="1"/>
</dbReference>
<organism evidence="5 6">
    <name type="scientific">Thermotoga maritima (strain ATCC 43589 / DSM 3109 / JCM 10099 / NBRC 100826 / MSB8)</name>
    <dbReference type="NCBI Taxonomy" id="243274"/>
    <lineage>
        <taxon>Bacteria</taxon>
        <taxon>Thermotogati</taxon>
        <taxon>Thermotogota</taxon>
        <taxon>Thermotogae</taxon>
        <taxon>Thermotogales</taxon>
        <taxon>Thermotogaceae</taxon>
        <taxon>Thermotoga</taxon>
    </lineage>
</organism>
<evidence type="ECO:0000256" key="2">
    <source>
        <dbReference type="SAM" id="Phobius"/>
    </source>
</evidence>
<feature type="domain" description="RCK C-terminal" evidence="4">
    <location>
        <begin position="278"/>
        <end position="362"/>
    </location>
</feature>
<dbReference type="Pfam" id="PF02080">
    <property type="entry name" value="TrkA_C"/>
    <property type="match status" value="1"/>
</dbReference>
<dbReference type="FunCoup" id="Q9X0E7">
    <property type="interactions" value="125"/>
</dbReference>
<proteinExistence type="predicted"/>
<protein>
    <submittedName>
        <fullName evidence="5">Potassium channel, putative</fullName>
    </submittedName>
</protein>
<dbReference type="KEGG" id="tma:TM1057"/>
<evidence type="ECO:0000313" key="6">
    <source>
        <dbReference type="Proteomes" id="UP000008183"/>
    </source>
</evidence>
<feature type="transmembrane region" description="Helical" evidence="2">
    <location>
        <begin position="63"/>
        <end position="80"/>
    </location>
</feature>
<keyword evidence="5" id="KW-0813">Transport</keyword>
<dbReference type="AlphaFoldDB" id="Q9X0E7"/>
<comment type="subcellular location">
    <subcellularLocation>
        <location evidence="1">Cell membrane</location>
        <topology evidence="1">Multi-pass membrane protein</topology>
    </subcellularLocation>
</comment>
<keyword evidence="5" id="KW-0407">Ion channel</keyword>
<feature type="transmembrane region" description="Helical" evidence="2">
    <location>
        <begin position="36"/>
        <end position="57"/>
    </location>
</feature>
<dbReference type="OrthoDB" id="9785285at2"/>
<evidence type="ECO:0000313" key="5">
    <source>
        <dbReference type="EMBL" id="AAD36134.1"/>
    </source>
</evidence>
<evidence type="ECO:0000256" key="1">
    <source>
        <dbReference type="ARBA" id="ARBA00004651"/>
    </source>
</evidence>
<dbReference type="GO" id="GO:0005267">
    <property type="term" value="F:potassium channel activity"/>
    <property type="evidence" value="ECO:0000318"/>
    <property type="project" value="GO_Central"/>
</dbReference>
<dbReference type="SUPFAM" id="SSF51735">
    <property type="entry name" value="NAD(P)-binding Rossmann-fold domains"/>
    <property type="match status" value="1"/>
</dbReference>
<keyword evidence="6" id="KW-1185">Reference proteome</keyword>
<feature type="domain" description="RCK N-terminal" evidence="3">
    <location>
        <begin position="136"/>
        <end position="255"/>
    </location>
</feature>
<name>Q9X0E7_THEMA</name>
<feature type="transmembrane region" description="Helical" evidence="2">
    <location>
        <begin position="87"/>
        <end position="107"/>
    </location>
</feature>
<dbReference type="EnsemblBacteria" id="AAD36134">
    <property type="protein sequence ID" value="AAD36134"/>
    <property type="gene ID" value="TM_1057"/>
</dbReference>
<dbReference type="Pfam" id="PF07885">
    <property type="entry name" value="Ion_trans_2"/>
    <property type="match status" value="1"/>
</dbReference>
<keyword evidence="2" id="KW-0472">Membrane</keyword>
<dbReference type="Gene3D" id="3.30.70.1450">
    <property type="entry name" value="Regulator of K+ conductance, C-terminal domain"/>
    <property type="match status" value="1"/>
</dbReference>
<keyword evidence="2" id="KW-0812">Transmembrane</keyword>
<evidence type="ECO:0000259" key="3">
    <source>
        <dbReference type="PROSITE" id="PS51201"/>
    </source>
</evidence>
<dbReference type="InterPro" id="IPR003148">
    <property type="entry name" value="RCK_N"/>
</dbReference>
<dbReference type="GO" id="GO:0071805">
    <property type="term" value="P:potassium ion transmembrane transport"/>
    <property type="evidence" value="ECO:0000318"/>
    <property type="project" value="GO_Central"/>
</dbReference>
<dbReference type="InterPro" id="IPR013099">
    <property type="entry name" value="K_chnl_dom"/>
</dbReference>
<dbReference type="SUPFAM" id="SSF81324">
    <property type="entry name" value="Voltage-gated potassium channels"/>
    <property type="match status" value="1"/>
</dbReference>
<dbReference type="Proteomes" id="UP000008183">
    <property type="component" value="Chromosome"/>
</dbReference>
<dbReference type="Gene3D" id="1.10.287.70">
    <property type="match status" value="1"/>
</dbReference>
<keyword evidence="5" id="KW-0406">Ion transport</keyword>
<evidence type="ECO:0000259" key="4">
    <source>
        <dbReference type="PROSITE" id="PS51202"/>
    </source>
</evidence>
<dbReference type="Pfam" id="PF02254">
    <property type="entry name" value="TrkA_N"/>
    <property type="match status" value="1"/>
</dbReference>
<dbReference type="SUPFAM" id="SSF116726">
    <property type="entry name" value="TrkA C-terminal domain-like"/>
    <property type="match status" value="1"/>
</dbReference>
<dbReference type="PATRIC" id="fig|243274.5.peg.1070"/>
<dbReference type="InterPro" id="IPR050721">
    <property type="entry name" value="Trk_Ktr_HKT_K-transport"/>
</dbReference>
<dbReference type="PANTHER" id="PTHR43833:SF9">
    <property type="entry name" value="POTASSIUM CHANNEL PROTEIN YUGO-RELATED"/>
    <property type="match status" value="1"/>
</dbReference>
<dbReference type="InterPro" id="IPR036721">
    <property type="entry name" value="RCK_C_sf"/>
</dbReference>
<dbReference type="PaxDb" id="243274-THEMA_09075"/>
<dbReference type="GO" id="GO:0005886">
    <property type="term" value="C:plasma membrane"/>
    <property type="evidence" value="ECO:0000318"/>
    <property type="project" value="GO_Central"/>
</dbReference>
<accession>Q9X0E7</accession>
<dbReference type="Gene3D" id="3.40.50.720">
    <property type="entry name" value="NAD(P)-binding Rossmann-like Domain"/>
    <property type="match status" value="1"/>
</dbReference>
<reference evidence="5 6" key="1">
    <citation type="journal article" date="1999" name="Nature">
        <title>Evidence for lateral gene transfer between Archaea and Bacteria from genome sequence of Thermotoga maritima.</title>
        <authorList>
            <person name="Nelson K.E."/>
            <person name="Clayton R.A."/>
            <person name="Gill S.R."/>
            <person name="Gwinn M.L."/>
            <person name="Dodson R.J."/>
            <person name="Haft D.H."/>
            <person name="Hickey E.K."/>
            <person name="Peterson J.D."/>
            <person name="Nelson W.C."/>
            <person name="Ketchum K.A."/>
            <person name="McDonald L."/>
            <person name="Utterback T.R."/>
            <person name="Malek J.A."/>
            <person name="Linher K.D."/>
            <person name="Garrett M.M."/>
            <person name="Stewart A.M."/>
            <person name="Cotton M.D."/>
            <person name="Pratt M.S."/>
            <person name="Phillips C.A."/>
            <person name="Richardson D."/>
            <person name="Heidelberg J."/>
            <person name="Sutton G.G."/>
            <person name="Fleischmann R.D."/>
            <person name="White O."/>
            <person name="Salzberg S.L."/>
            <person name="Smith H.O."/>
            <person name="Venter J.C."/>
            <person name="Fraser C.M."/>
        </authorList>
    </citation>
    <scope>NUCLEOTIDE SEQUENCE [LARGE SCALE GENOMIC DNA]</scope>
    <source>
        <strain evidence="6">ATCC 43589 / DSM 3109 / JCM 10099 / NBRC 100826 / MSB8</strain>
    </source>
</reference>
<dbReference type="EMBL" id="AE000512">
    <property type="protein sequence ID" value="AAD36134.1"/>
    <property type="molecule type" value="Genomic_DNA"/>
</dbReference>
<keyword evidence="2" id="KW-1133">Transmembrane helix</keyword>
<dbReference type="InParanoid" id="Q9X0E7"/>
<dbReference type="PROSITE" id="PS51201">
    <property type="entry name" value="RCK_N"/>
    <property type="match status" value="1"/>
</dbReference>